<feature type="domain" description="BTB" evidence="4">
    <location>
        <begin position="904"/>
        <end position="967"/>
    </location>
</feature>
<keyword evidence="1" id="KW-0677">Repeat</keyword>
<dbReference type="PANTHER" id="PTHR22872">
    <property type="entry name" value="BTK-BINDING PROTEIN-RELATED"/>
    <property type="match status" value="1"/>
</dbReference>
<feature type="compositionally biased region" description="Polar residues" evidence="3">
    <location>
        <begin position="1625"/>
        <end position="1642"/>
    </location>
</feature>
<keyword evidence="6" id="KW-1185">Reference proteome</keyword>
<accession>A5E6G4</accession>
<dbReference type="PANTHER" id="PTHR22872:SF2">
    <property type="entry name" value="INHIBITOR OF BRUTON TYROSINE KINASE"/>
    <property type="match status" value="1"/>
</dbReference>
<dbReference type="SUPFAM" id="SSF48403">
    <property type="entry name" value="Ankyrin repeat"/>
    <property type="match status" value="1"/>
</dbReference>
<evidence type="ECO:0000313" key="6">
    <source>
        <dbReference type="Proteomes" id="UP000001996"/>
    </source>
</evidence>
<dbReference type="OMA" id="YQRDDFG"/>
<dbReference type="SUPFAM" id="SSF50985">
    <property type="entry name" value="RCC1/BLIP-II"/>
    <property type="match status" value="1"/>
</dbReference>
<dbReference type="InParanoid" id="A5E6G4"/>
<dbReference type="KEGG" id="lel:PVL30_005334"/>
<feature type="repeat" description="RCC1" evidence="2">
    <location>
        <begin position="286"/>
        <end position="342"/>
    </location>
</feature>
<dbReference type="PROSITE" id="PS50012">
    <property type="entry name" value="RCC1_3"/>
    <property type="match status" value="2"/>
</dbReference>
<feature type="compositionally biased region" description="Polar residues" evidence="3">
    <location>
        <begin position="1469"/>
        <end position="1487"/>
    </location>
</feature>
<feature type="compositionally biased region" description="Gly residues" evidence="3">
    <location>
        <begin position="1440"/>
        <end position="1453"/>
    </location>
</feature>
<evidence type="ECO:0000256" key="1">
    <source>
        <dbReference type="ARBA" id="ARBA00022737"/>
    </source>
</evidence>
<dbReference type="STRING" id="379508.A5E6G4"/>
<dbReference type="Gene3D" id="3.30.710.10">
    <property type="entry name" value="Potassium Channel Kv1.1, Chain A"/>
    <property type="match status" value="1"/>
</dbReference>
<dbReference type="Proteomes" id="UP000001996">
    <property type="component" value="Unassembled WGS sequence"/>
</dbReference>
<dbReference type="PROSITE" id="PS50097">
    <property type="entry name" value="BTB"/>
    <property type="match status" value="1"/>
</dbReference>
<feature type="repeat" description="RCC1" evidence="2">
    <location>
        <begin position="343"/>
        <end position="405"/>
    </location>
</feature>
<dbReference type="SMART" id="SM00225">
    <property type="entry name" value="BTB"/>
    <property type="match status" value="1"/>
</dbReference>
<evidence type="ECO:0000259" key="4">
    <source>
        <dbReference type="PROSITE" id="PS50097"/>
    </source>
</evidence>
<feature type="region of interest" description="Disordered" evidence="3">
    <location>
        <begin position="873"/>
        <end position="896"/>
    </location>
</feature>
<evidence type="ECO:0000313" key="5">
    <source>
        <dbReference type="EMBL" id="EDK47022.1"/>
    </source>
</evidence>
<dbReference type="SUPFAM" id="SSF54695">
    <property type="entry name" value="POZ domain"/>
    <property type="match status" value="1"/>
</dbReference>
<dbReference type="HOGENOM" id="CLU_004619_0_0_1"/>
<dbReference type="EMBL" id="CH981531">
    <property type="protein sequence ID" value="EDK47022.1"/>
    <property type="molecule type" value="Genomic_DNA"/>
</dbReference>
<dbReference type="Pfam" id="PF13540">
    <property type="entry name" value="RCC1_2"/>
    <property type="match status" value="1"/>
</dbReference>
<dbReference type="VEuPathDB" id="FungiDB:LELG_05203"/>
<reference evidence="5 6" key="1">
    <citation type="journal article" date="2009" name="Nature">
        <title>Evolution of pathogenicity and sexual reproduction in eight Candida genomes.</title>
        <authorList>
            <person name="Butler G."/>
            <person name="Rasmussen M.D."/>
            <person name="Lin M.F."/>
            <person name="Santos M.A."/>
            <person name="Sakthikumar S."/>
            <person name="Munro C.A."/>
            <person name="Rheinbay E."/>
            <person name="Grabherr M."/>
            <person name="Forche A."/>
            <person name="Reedy J.L."/>
            <person name="Agrafioti I."/>
            <person name="Arnaud M.B."/>
            <person name="Bates S."/>
            <person name="Brown A.J."/>
            <person name="Brunke S."/>
            <person name="Costanzo M.C."/>
            <person name="Fitzpatrick D.A."/>
            <person name="de Groot P.W."/>
            <person name="Harris D."/>
            <person name="Hoyer L.L."/>
            <person name="Hube B."/>
            <person name="Klis F.M."/>
            <person name="Kodira C."/>
            <person name="Lennard N."/>
            <person name="Logue M.E."/>
            <person name="Martin R."/>
            <person name="Neiman A.M."/>
            <person name="Nikolaou E."/>
            <person name="Quail M.A."/>
            <person name="Quinn J."/>
            <person name="Santos M.C."/>
            <person name="Schmitzberger F.F."/>
            <person name="Sherlock G."/>
            <person name="Shah P."/>
            <person name="Silverstein K.A."/>
            <person name="Skrzypek M.S."/>
            <person name="Soll D."/>
            <person name="Staggs R."/>
            <person name="Stansfield I."/>
            <person name="Stumpf M.P."/>
            <person name="Sudbery P.E."/>
            <person name="Srikantha T."/>
            <person name="Zeng Q."/>
            <person name="Berman J."/>
            <person name="Berriman M."/>
            <person name="Heitman J."/>
            <person name="Gow N.A."/>
            <person name="Lorenz M.C."/>
            <person name="Birren B.W."/>
            <person name="Kellis M."/>
            <person name="Cuomo C.A."/>
        </authorList>
    </citation>
    <scope>NUCLEOTIDE SEQUENCE [LARGE SCALE GENOMIC DNA]</scope>
    <source>
        <strain evidence="6">ATCC 11503 / BCRC 21390 / CBS 2605 / JCM 1781 / NBRC 1676 / NRRL YB-4239</strain>
    </source>
</reference>
<dbReference type="InterPro" id="IPR036770">
    <property type="entry name" value="Ankyrin_rpt-contain_sf"/>
</dbReference>
<dbReference type="InterPro" id="IPR009091">
    <property type="entry name" value="RCC1/BLIP-II"/>
</dbReference>
<dbReference type="InterPro" id="IPR051625">
    <property type="entry name" value="Signaling_Regulatory_Domain"/>
</dbReference>
<dbReference type="eggNOG" id="KOG0783">
    <property type="taxonomic scope" value="Eukaryota"/>
</dbReference>
<dbReference type="Gene3D" id="2.130.10.30">
    <property type="entry name" value="Regulator of chromosome condensation 1/beta-lactamase-inhibitor protein II"/>
    <property type="match status" value="1"/>
</dbReference>
<gene>
    <name evidence="5" type="ORF">LELG_05203</name>
</gene>
<protein>
    <recommendedName>
        <fullName evidence="4">BTB domain-containing protein</fullName>
    </recommendedName>
</protein>
<evidence type="ECO:0000256" key="3">
    <source>
        <dbReference type="SAM" id="MobiDB-lite"/>
    </source>
</evidence>
<dbReference type="GeneID" id="5230771"/>
<evidence type="ECO:0000256" key="2">
    <source>
        <dbReference type="PROSITE-ProRule" id="PRU00235"/>
    </source>
</evidence>
<name>A5E6G4_LODEL</name>
<sequence>MSSGGSARDQGKNLDNIQGKNEGALEKNQLKLNKISKDELAQRDVFGRTILHIAILYNETDNLQKLVKNPNFKNILQSLDYENGWNCMHYIIHYKRVQCFTILVKYLQGVTLQNLFLPNGPFIELLKCKDRSGLTPIQLMDIKSFDPLYIRADNEFCFKKDMNRIGKFGTTINGGHNFGNENENENENEEEDVDEDENAQHVSKKFNEAKSTKRHHLYVFGSNLNNQLGSGDTKDRIIPSKINNHESFSDVYDNIGANNLQSFLQTPCFQDINITKHHSMVLTTKGEIFTAGHGSRGRLGQGNEKNCSTFKKLEFFNDIHGSYKRVVLIATSNNHSLALTSSNEVFAWGLNSFNQLGVNSSKKVKSYLDDFISSPILVGGELRKLGEKILGIAVSKIHSVAWSKNQLFSWGLNVGQMGISCAHGDIEIKLNNESWKGEVQSTPKVTFLRDEIKLVSTSELCTCVVTVMNDIHVYYNYQHYKLPKIKVIKDHHFDIFKPRKLTMAAVVTKVVTRGPDTTMLLLSGGSVLSFSISNNNNSNSNNNGNSNNSFIGTANTLDIKNTKYSTVWKPHSNDMIATDIDVANDGSLVLCTKSGAVYLKPSTASSTTTAGAVLGGVGSGSLGHRRGSLSAVSLPINFVSKNNKFKKIEGLNRIIKVHCDLKFASFAFVREDIMTVPLELAMNDFYDDLKLLSPASEFIPHRKQQQLTEHLCDTYITSFMNSGKDHQRVQLQSQSLKGFAASSYALCLEDDENLYLEKGYDSFIMVKDTKIPFHKDILKYMSRAFKEMLDEANDLIIGDTFSAQWDYDKSAFLITSKETLPQSVLCFVHSLYDPLFKLERSSVSNVLFDEYMEMCKVFGIKPHNDLSGMLFEKQEQEQEESEDEDEDEVKDNEKDKVFSFNDGGDVEFTLQDGSMRAHSFLLAARSAFFETILSNRWKNSMQVDTLPKLDFSGVSKKQMKILLLHLYGVPNCDLLNMLGFDSDLHLNLTLSLSLSSKSYKDNHGIKANKMNEVDIINELLELMEIADELLLYQLQEMLELALCEMIYLDNVLELAVYADMLKAWKLFMNCCWYIYNNLEVLVFDSSMLDVPSEVLSKIESQCKVFDTMAVKQFTNKDEQLQIGKETSQNRENKVNEEKTLASSLQSQFVIPGTRLFVENLLQFNEIFMSDRKGYSSFEPLVDARLEVKKVKEPTKRRKSRKSSSASSASLLAEIKEFRDNYTWKEIGNNKASDPRLAMLARTSASLRRLISDLPFNREKLSPPVELADRSGKSLTVKGGTATATATATAAAATTTTISDPASFLNATGSSTTSLPSVSNAVKTKSTISTTPIFNETIWKPQEPTDAPSPLLIKPLASTLDIKPENSKQYKPRIGPHIKLSQKERKKLVAASAGKERILDKLKPEAISGSSVAPWANTSANTSNDQINTKFPVLGVANGSSSGGGNGGSNGGSNGSSTKNKKLPIAMSTKRATSPNGSKSPNDPYSGNMLYNSSNSSFSSVYSTPSLAEVKAFKARDDVFERMNDIKTTTKTLSEIKQEQEFEKWWQEESKRVQREMGIVDDTTLDHKGKNGSSKSRNKQAAESEPNSGSSLKSKSKSQSKSKLQLKLQLNSRKEPGLEIELEHTFVSQPRSQSRSNGSFSKQNGEKKLPVS</sequence>
<dbReference type="InterPro" id="IPR000408">
    <property type="entry name" value="Reg_chr_condens"/>
</dbReference>
<feature type="region of interest" description="Disordered" evidence="3">
    <location>
        <begin position="1548"/>
        <end position="1651"/>
    </location>
</feature>
<dbReference type="InterPro" id="IPR000210">
    <property type="entry name" value="BTB/POZ_dom"/>
</dbReference>
<dbReference type="Pfam" id="PF00651">
    <property type="entry name" value="BTB"/>
    <property type="match status" value="1"/>
</dbReference>
<feature type="compositionally biased region" description="Basic and acidic residues" evidence="3">
    <location>
        <begin position="1611"/>
        <end position="1623"/>
    </location>
</feature>
<proteinExistence type="predicted"/>
<dbReference type="Gene3D" id="1.25.40.20">
    <property type="entry name" value="Ankyrin repeat-containing domain"/>
    <property type="match status" value="1"/>
</dbReference>
<organism evidence="5 6">
    <name type="scientific">Lodderomyces elongisporus (strain ATCC 11503 / CBS 2605 / JCM 1781 / NBRC 1676 / NRRL YB-4239)</name>
    <name type="common">Yeast</name>
    <name type="synonym">Saccharomyces elongisporus</name>
    <dbReference type="NCBI Taxonomy" id="379508"/>
    <lineage>
        <taxon>Eukaryota</taxon>
        <taxon>Fungi</taxon>
        <taxon>Dikarya</taxon>
        <taxon>Ascomycota</taxon>
        <taxon>Saccharomycotina</taxon>
        <taxon>Pichiomycetes</taxon>
        <taxon>Debaryomycetaceae</taxon>
        <taxon>Candida/Lodderomyces clade</taxon>
        <taxon>Lodderomyces</taxon>
    </lineage>
</organism>
<dbReference type="OrthoDB" id="1893551at2759"/>
<feature type="compositionally biased region" description="Acidic residues" evidence="3">
    <location>
        <begin position="877"/>
        <end position="890"/>
    </location>
</feature>
<feature type="region of interest" description="Disordered" evidence="3">
    <location>
        <begin position="1432"/>
        <end position="1487"/>
    </location>
</feature>
<feature type="compositionally biased region" description="Acidic residues" evidence="3">
    <location>
        <begin position="182"/>
        <end position="197"/>
    </location>
</feature>
<feature type="compositionally biased region" description="Low complexity" evidence="3">
    <location>
        <begin position="1600"/>
        <end position="1609"/>
    </location>
</feature>
<feature type="region of interest" description="Disordered" evidence="3">
    <location>
        <begin position="173"/>
        <end position="197"/>
    </location>
</feature>
<dbReference type="InterPro" id="IPR011333">
    <property type="entry name" value="SKP1/BTB/POZ_sf"/>
</dbReference>